<protein>
    <submittedName>
        <fullName evidence="2">Uncharacterized protein</fullName>
    </submittedName>
</protein>
<name>A0ABT3CNC3_9BACT</name>
<organism evidence="2 3">
    <name type="scientific">Reichenbachiella ulvae</name>
    <dbReference type="NCBI Taxonomy" id="2980104"/>
    <lineage>
        <taxon>Bacteria</taxon>
        <taxon>Pseudomonadati</taxon>
        <taxon>Bacteroidota</taxon>
        <taxon>Cytophagia</taxon>
        <taxon>Cytophagales</taxon>
        <taxon>Reichenbachiellaceae</taxon>
        <taxon>Reichenbachiella</taxon>
    </lineage>
</organism>
<sequence>MPFSISPIVFILALLTYNSTFGQTIDQLEGKTYNFSTDFDYDKCEILGRCDCCSMELYFYDETNFILSIPCEGDLIYIKGEYTQDLKKIKLTPAPTYVIDRTPYGEASPDEEYGTFVMQEYRDESIIEISNCGNNQILILGEDIGMLESENEYLKKEIEQESEMIQLLQLN</sequence>
<comment type="caution">
    <text evidence="2">The sequence shown here is derived from an EMBL/GenBank/DDBJ whole genome shotgun (WGS) entry which is preliminary data.</text>
</comment>
<keyword evidence="1" id="KW-0175">Coiled coil</keyword>
<dbReference type="Proteomes" id="UP001300692">
    <property type="component" value="Unassembled WGS sequence"/>
</dbReference>
<reference evidence="2 3" key="1">
    <citation type="submission" date="2022-10" db="EMBL/GenBank/DDBJ databases">
        <title>Comparative genomics and taxonomic characterization of three novel marine species of genus Reichenbachiella exhibiting antioxidant and polysaccharide degradation activities.</title>
        <authorList>
            <person name="Muhammad N."/>
            <person name="Lee Y.-J."/>
            <person name="Ko J."/>
            <person name="Kim S.-G."/>
        </authorList>
    </citation>
    <scope>NUCLEOTIDE SEQUENCE [LARGE SCALE GENOMIC DNA]</scope>
    <source>
        <strain evidence="2 3">ABR2-5</strain>
    </source>
</reference>
<evidence type="ECO:0000313" key="3">
    <source>
        <dbReference type="Proteomes" id="UP001300692"/>
    </source>
</evidence>
<dbReference type="EMBL" id="JAOYOD010000001">
    <property type="protein sequence ID" value="MCV9385137.1"/>
    <property type="molecule type" value="Genomic_DNA"/>
</dbReference>
<evidence type="ECO:0000313" key="2">
    <source>
        <dbReference type="EMBL" id="MCV9385137.1"/>
    </source>
</evidence>
<keyword evidence="3" id="KW-1185">Reference proteome</keyword>
<accession>A0ABT3CNC3</accession>
<evidence type="ECO:0000256" key="1">
    <source>
        <dbReference type="SAM" id="Coils"/>
    </source>
</evidence>
<gene>
    <name evidence="2" type="ORF">N7U62_00600</name>
</gene>
<proteinExistence type="predicted"/>
<dbReference type="RefSeq" id="WP_264135932.1">
    <property type="nucleotide sequence ID" value="NZ_JAOYOD010000001.1"/>
</dbReference>
<feature type="coiled-coil region" evidence="1">
    <location>
        <begin position="144"/>
        <end position="171"/>
    </location>
</feature>